<evidence type="ECO:0000313" key="5">
    <source>
        <dbReference type="Proteomes" id="UP000284605"/>
    </source>
</evidence>
<dbReference type="InterPro" id="IPR050595">
    <property type="entry name" value="Bact_response_regulator"/>
</dbReference>
<dbReference type="PANTHER" id="PTHR44591">
    <property type="entry name" value="STRESS RESPONSE REGULATOR PROTEIN 1"/>
    <property type="match status" value="1"/>
</dbReference>
<dbReference type="GO" id="GO:0000160">
    <property type="term" value="P:phosphorelay signal transduction system"/>
    <property type="evidence" value="ECO:0007669"/>
    <property type="project" value="InterPro"/>
</dbReference>
<gene>
    <name evidence="4" type="ORF">D3874_26890</name>
</gene>
<dbReference type="Pfam" id="PF00072">
    <property type="entry name" value="Response_reg"/>
    <property type="match status" value="1"/>
</dbReference>
<dbReference type="PROSITE" id="PS50110">
    <property type="entry name" value="RESPONSE_REGULATORY"/>
    <property type="match status" value="1"/>
</dbReference>
<dbReference type="Gene3D" id="3.40.50.2300">
    <property type="match status" value="1"/>
</dbReference>
<dbReference type="InterPro" id="IPR001789">
    <property type="entry name" value="Sig_transdc_resp-reg_receiver"/>
</dbReference>
<dbReference type="EMBL" id="QYUK01000016">
    <property type="protein sequence ID" value="RJF80718.1"/>
    <property type="molecule type" value="Genomic_DNA"/>
</dbReference>
<sequence>MARVLVVEDETSVAQFIARALDTAGHNVELAEDGGIGYRLAMDEHFDLLISDIRLPVVDGIALALALSGDQPALPILLMTGFSDKFEHATDLDEFTAGLLLKPFSLNELLDAVDGALAR</sequence>
<keyword evidence="1 2" id="KW-0597">Phosphoprotein</keyword>
<dbReference type="AlphaFoldDB" id="A0A418VU73"/>
<dbReference type="InterPro" id="IPR011006">
    <property type="entry name" value="CheY-like_superfamily"/>
</dbReference>
<name>A0A418VU73_9PROT</name>
<evidence type="ECO:0000259" key="3">
    <source>
        <dbReference type="PROSITE" id="PS50110"/>
    </source>
</evidence>
<dbReference type="RefSeq" id="WP_119782770.1">
    <property type="nucleotide sequence ID" value="NZ_QYUK01000016.1"/>
</dbReference>
<reference evidence="4 5" key="1">
    <citation type="submission" date="2018-09" db="EMBL/GenBank/DDBJ databases">
        <authorList>
            <person name="Zhu H."/>
        </authorList>
    </citation>
    <scope>NUCLEOTIDE SEQUENCE [LARGE SCALE GENOMIC DNA]</scope>
    <source>
        <strain evidence="4 5">K1W22B-8</strain>
    </source>
</reference>
<dbReference type="PANTHER" id="PTHR44591:SF21">
    <property type="entry name" value="TWO-COMPONENT RESPONSE REGULATOR"/>
    <property type="match status" value="1"/>
</dbReference>
<dbReference type="OrthoDB" id="9802426at2"/>
<comment type="caution">
    <text evidence="4">The sequence shown here is derived from an EMBL/GenBank/DDBJ whole genome shotgun (WGS) entry which is preliminary data.</text>
</comment>
<feature type="domain" description="Response regulatory" evidence="3">
    <location>
        <begin position="3"/>
        <end position="117"/>
    </location>
</feature>
<evidence type="ECO:0000256" key="1">
    <source>
        <dbReference type="ARBA" id="ARBA00022553"/>
    </source>
</evidence>
<organism evidence="4 5">
    <name type="scientific">Oleomonas cavernae</name>
    <dbReference type="NCBI Taxonomy" id="2320859"/>
    <lineage>
        <taxon>Bacteria</taxon>
        <taxon>Pseudomonadati</taxon>
        <taxon>Pseudomonadota</taxon>
        <taxon>Alphaproteobacteria</taxon>
        <taxon>Acetobacterales</taxon>
        <taxon>Acetobacteraceae</taxon>
        <taxon>Oleomonas</taxon>
    </lineage>
</organism>
<dbReference type="Proteomes" id="UP000284605">
    <property type="component" value="Unassembled WGS sequence"/>
</dbReference>
<dbReference type="SUPFAM" id="SSF52172">
    <property type="entry name" value="CheY-like"/>
    <property type="match status" value="1"/>
</dbReference>
<proteinExistence type="predicted"/>
<keyword evidence="5" id="KW-1185">Reference proteome</keyword>
<evidence type="ECO:0000256" key="2">
    <source>
        <dbReference type="PROSITE-ProRule" id="PRU00169"/>
    </source>
</evidence>
<protein>
    <submittedName>
        <fullName evidence="4">Response regulator</fullName>
    </submittedName>
</protein>
<accession>A0A418VU73</accession>
<dbReference type="SMART" id="SM00448">
    <property type="entry name" value="REC"/>
    <property type="match status" value="1"/>
</dbReference>
<feature type="modified residue" description="4-aspartylphosphate" evidence="2">
    <location>
        <position position="52"/>
    </location>
</feature>
<evidence type="ECO:0000313" key="4">
    <source>
        <dbReference type="EMBL" id="RJF80718.1"/>
    </source>
</evidence>